<dbReference type="OrthoDB" id="90494at2759"/>
<name>A0A225W0R5_9STRA</name>
<proteinExistence type="predicted"/>
<dbReference type="Proteomes" id="UP000198211">
    <property type="component" value="Unassembled WGS sequence"/>
</dbReference>
<dbReference type="EMBL" id="NBNE01002200">
    <property type="protein sequence ID" value="OWZ11185.1"/>
    <property type="molecule type" value="Genomic_DNA"/>
</dbReference>
<organism evidence="1 2">
    <name type="scientific">Phytophthora megakarya</name>
    <dbReference type="NCBI Taxonomy" id="4795"/>
    <lineage>
        <taxon>Eukaryota</taxon>
        <taxon>Sar</taxon>
        <taxon>Stramenopiles</taxon>
        <taxon>Oomycota</taxon>
        <taxon>Peronosporomycetes</taxon>
        <taxon>Peronosporales</taxon>
        <taxon>Peronosporaceae</taxon>
        <taxon>Phytophthora</taxon>
    </lineage>
</organism>
<keyword evidence="2" id="KW-1185">Reference proteome</keyword>
<evidence type="ECO:0000313" key="1">
    <source>
        <dbReference type="EMBL" id="OWZ11185.1"/>
    </source>
</evidence>
<accession>A0A225W0R5</accession>
<comment type="caution">
    <text evidence="1">The sequence shown here is derived from an EMBL/GenBank/DDBJ whole genome shotgun (WGS) entry which is preliminary data.</text>
</comment>
<protein>
    <submittedName>
        <fullName evidence="1">Uncharacterized protein</fullName>
    </submittedName>
</protein>
<dbReference type="AlphaFoldDB" id="A0A225W0R5"/>
<sequence>MDEQTAGKIPAKILDLIISRLGKILELADKGTGIPAALSDPVLRSTRLTLKKYADDHWDDMLLSIHKYVQSIPNPGKNLFSHLGKLLADFGKELASFLRYQDIGMVRQEEQWKIFDEITMTLAIWISHLPKLAKQPKELSSTFRMMKRFNARFPDRIPQALLK</sequence>
<evidence type="ECO:0000313" key="2">
    <source>
        <dbReference type="Proteomes" id="UP000198211"/>
    </source>
</evidence>
<reference evidence="2" key="1">
    <citation type="submission" date="2017-03" db="EMBL/GenBank/DDBJ databases">
        <title>Phytopthora megakarya and P. palmivora, two closely related causual agents of cacao black pod achieved similar genome size and gene model numbers by different mechanisms.</title>
        <authorList>
            <person name="Ali S."/>
            <person name="Shao J."/>
            <person name="Larry D.J."/>
            <person name="Kronmiller B."/>
            <person name="Shen D."/>
            <person name="Strem M.D."/>
            <person name="Melnick R.L."/>
            <person name="Guiltinan M.J."/>
            <person name="Tyler B.M."/>
            <person name="Meinhardt L.W."/>
            <person name="Bailey B.A."/>
        </authorList>
    </citation>
    <scope>NUCLEOTIDE SEQUENCE [LARGE SCALE GENOMIC DNA]</scope>
    <source>
        <strain evidence="2">zdho120</strain>
    </source>
</reference>
<gene>
    <name evidence="1" type="ORF">PHMEG_00015832</name>
</gene>